<dbReference type="SUPFAM" id="SSF55961">
    <property type="entry name" value="Bet v1-like"/>
    <property type="match status" value="1"/>
</dbReference>
<dbReference type="RefSeq" id="WP_064747670.1">
    <property type="nucleotide sequence ID" value="NZ_CP159925.1"/>
</dbReference>
<gene>
    <name evidence="3" type="ORF">ABU614_10435</name>
</gene>
<evidence type="ECO:0000256" key="1">
    <source>
        <dbReference type="ARBA" id="ARBA00006817"/>
    </source>
</evidence>
<feature type="domain" description="Activator of Hsp90 ATPase homologue 1/2-like C-terminal" evidence="2">
    <location>
        <begin position="19"/>
        <end position="145"/>
    </location>
</feature>
<sequence length="157" mass="18118">MTAATTVHTEFVIERELPATPARVFRAWTTPEAKRRWFVCHDDMVNTGYELDFRPGGHELNRVRRPDGVEHLFQARFFDIVPDRRIIYGYHMQVGEQRLSVSLATVEFEPGGAGTRLRFTEQVAFLDGYHDREARIRGTAEGLDRLALLLHEAERAH</sequence>
<protein>
    <submittedName>
        <fullName evidence="3">SRPBCC family protein</fullName>
    </submittedName>
</protein>
<evidence type="ECO:0000259" key="2">
    <source>
        <dbReference type="Pfam" id="PF08327"/>
    </source>
</evidence>
<dbReference type="Pfam" id="PF08327">
    <property type="entry name" value="AHSA1"/>
    <property type="match status" value="1"/>
</dbReference>
<dbReference type="AlphaFoldDB" id="A0AAU8N134"/>
<dbReference type="CDD" id="cd08900">
    <property type="entry name" value="SRPBCC_CalC_Aha1-like_7"/>
    <property type="match status" value="1"/>
</dbReference>
<dbReference type="Gene3D" id="3.30.530.20">
    <property type="match status" value="1"/>
</dbReference>
<comment type="similarity">
    <text evidence="1">Belongs to the AHA1 family.</text>
</comment>
<evidence type="ECO:0000313" key="3">
    <source>
        <dbReference type="EMBL" id="XCO77173.1"/>
    </source>
</evidence>
<organism evidence="3">
    <name type="scientific">Lysobacter firmicutimachus</name>
    <dbReference type="NCBI Taxonomy" id="1792846"/>
    <lineage>
        <taxon>Bacteria</taxon>
        <taxon>Pseudomonadati</taxon>
        <taxon>Pseudomonadota</taxon>
        <taxon>Gammaproteobacteria</taxon>
        <taxon>Lysobacterales</taxon>
        <taxon>Lysobacteraceae</taxon>
        <taxon>Lysobacter</taxon>
    </lineage>
</organism>
<name>A0AAU8N134_9GAMM</name>
<dbReference type="EMBL" id="CP159925">
    <property type="protein sequence ID" value="XCO77173.1"/>
    <property type="molecule type" value="Genomic_DNA"/>
</dbReference>
<dbReference type="InterPro" id="IPR023393">
    <property type="entry name" value="START-like_dom_sf"/>
</dbReference>
<dbReference type="InterPro" id="IPR013538">
    <property type="entry name" value="ASHA1/2-like_C"/>
</dbReference>
<accession>A0AAU8N134</accession>
<proteinExistence type="inferred from homology"/>
<reference evidence="3" key="1">
    <citation type="submission" date="2024-06" db="EMBL/GenBank/DDBJ databases">
        <authorList>
            <person name="Li S."/>
        </authorList>
    </citation>
    <scope>NUCLEOTIDE SEQUENCE</scope>
    <source>
        <strain evidence="3">SR10</strain>
    </source>
</reference>